<sequence length="1204" mass="145514">MKKPNQSFQDSILTANKLKRILFSILLLPLASFTLLKDSITCTFQEIFKLYSVYIIKYIDRLYTSLIIQKMKIMKSQKHLLSDLELSNLYQYTKIKYQKPQKSRLYYPSSIFQQLLTIVDQILKDFFNTFQRSQDLSFIGFYTINERIQASLLVTTQLLCLRYLFISFLYKTDIKILYANKNLFLSPIDLKNQNLKHQNQNDKENSKLIQEMAIQSLWVDFSDYAHRLASFLILNDFQSKTLEFHGEDSQSLIETYNTSYFLSDECLPSAIIQNQCENQKYHEINLEMKNRHQIPKESRLNLSLDNLNIDTNKENQTQYLKNRIKENSNKEINDEKSLSVFHQDPSIFFSDQTLLSSSMNLFHTFKAVMSAFKLSRNESLVSNDYNDTMKYTQKMLGYNRYIFNQYLLIYFQIDLHHSQKSICIHDKKNTWNFFQTDLFCPQVFQIHPNDFYFNPQEKEWIWEARKRFYRNKDVGRKNQNEIFQPIYKFPEDINGYESIIKLKEKEIKSQAPNRLPARSQSMELKKIWMFWRKNGQKIFYNPFYIRSNSLLVKNKHFPHDFMDNLDHNLYTFVLLYRNDYDLQRYIRKCLFERLSYSSFMPWFLPDRSKDQDKALLVSPTSFHIYSWDSLQRQQISLDFLNLLMYDRYLKIFLNLDKNRNLSIYAPNLYYIPSFYYKELFPIMIQKKTKESDKKNSFLSVFYGLHTIDKIQSFFIVKYKPLLRTINITAIGNYLRNAKNSILVELPQRNSNQSNKKLLKQKLDEVNKKIRHRPPSLKFIFLSDSFIKGKQFAFVYHKRQKDFKLMGLDTNDTKFNIEGRKYKDIFQSEKETQSIRNAADLSLEIKRDIKKDLQISTLTRNIQYLYKNEEKESIRERFHGLDFYLDMRFHEDDTYKTDLRSHKKMIEEKWLYLRRSYKEITDSSLLTTKSLLHKGLRSALLFLESRKWFKEPAVFRKDDLLVAFQLKYLQRVIFLLRTINTKYLFIYIYILKNHYSRYLMHYYLQEISKNNKHTKKTSCLLHIYSRQYIFEESANNYNQHGAMNHCRLFFKSRHKLFQDELLPCLTDSMVAYRRYRDVHFFTNYFKPSMNDNLYIHYVKLTLIQDFQFKFDSPYHQPYILPQQQAITGEKVLNIREYLINLYQSLFMRYLQIINQQFFSIKGSMTRQKSSSYPFDYKQFHYIQSEILFTYEFFILYFSSALGNLF</sequence>
<protein>
    <submittedName>
        <fullName evidence="1">Uncharacterized protein</fullName>
    </submittedName>
</protein>
<gene>
    <name evidence="1" type="ORF">Mmmito_0044</name>
</gene>
<keyword evidence="1" id="KW-0496">Mitochondrion</keyword>
<dbReference type="EMBL" id="KU057172">
    <property type="protein sequence ID" value="AML60623.1"/>
    <property type="molecule type" value="Genomic_DNA"/>
</dbReference>
<organism evidence="1">
    <name type="scientific">Moramonas marocensis</name>
    <dbReference type="NCBI Taxonomy" id="1805496"/>
    <lineage>
        <taxon>Eukaryota</taxon>
        <taxon>Discoba</taxon>
        <taxon>Jakobida</taxon>
        <taxon>Histionina</taxon>
        <taxon>Moramonas</taxon>
    </lineage>
</organism>
<proteinExistence type="predicted"/>
<geneLocation type="mitochondrion" evidence="1"/>
<accession>A0A140F2I9</accession>
<reference evidence="1" key="1">
    <citation type="submission" date="2015-11" db="EMBL/GenBank/DDBJ databases">
        <authorList>
            <person name="Zhang Y."/>
            <person name="Guo Z."/>
        </authorList>
    </citation>
    <scope>NUCLEOTIDE SEQUENCE</scope>
</reference>
<name>A0A140F2I9_9EUKA</name>
<dbReference type="AlphaFoldDB" id="A0A140F2I9"/>
<evidence type="ECO:0000313" key="1">
    <source>
        <dbReference type="EMBL" id="AML60623.1"/>
    </source>
</evidence>
<reference evidence="1" key="2">
    <citation type="journal article" date="2016" name="Open Biol.">
        <title>Moramonas marocensis gen. nov., sp. nov.: a jakobid flagellate isolated from desert soil with a bacteria-like, but bloated mitochondrial genome.</title>
        <authorList>
            <person name="Strassert J.F."/>
            <person name="Tikhonenkov D.V."/>
            <person name="Pombert J.F."/>
            <person name="Kolisko M."/>
            <person name="Tai V."/>
            <person name="Mylnikov A.P."/>
            <person name="Keeling P.J."/>
        </authorList>
    </citation>
    <scope>NUCLEOTIDE SEQUENCE</scope>
</reference>